<gene>
    <name evidence="2" type="ORF">LCGC14_2798720</name>
</gene>
<keyword evidence="1" id="KW-0812">Transmembrane</keyword>
<comment type="caution">
    <text evidence="2">The sequence shown here is derived from an EMBL/GenBank/DDBJ whole genome shotgun (WGS) entry which is preliminary data.</text>
</comment>
<evidence type="ECO:0000256" key="1">
    <source>
        <dbReference type="SAM" id="Phobius"/>
    </source>
</evidence>
<dbReference type="EMBL" id="LAZR01052458">
    <property type="protein sequence ID" value="KKK82906.1"/>
    <property type="molecule type" value="Genomic_DNA"/>
</dbReference>
<evidence type="ECO:0000313" key="2">
    <source>
        <dbReference type="EMBL" id="KKK82906.1"/>
    </source>
</evidence>
<proteinExistence type="predicted"/>
<protein>
    <submittedName>
        <fullName evidence="2">Uncharacterized protein</fullName>
    </submittedName>
</protein>
<dbReference type="AlphaFoldDB" id="A0A0F9BER2"/>
<sequence>MTTFRILMTGSTVLGGIGLLTAVLVITNTPSYPSLPPSTEAIDLMTQHLKLHHQIDTNMAAQHDMISRIVDVLDKIMMLRERKAK</sequence>
<keyword evidence="1" id="KW-1133">Transmembrane helix</keyword>
<feature type="transmembrane region" description="Helical" evidence="1">
    <location>
        <begin position="6"/>
        <end position="26"/>
    </location>
</feature>
<keyword evidence="1" id="KW-0472">Membrane</keyword>
<name>A0A0F9BER2_9ZZZZ</name>
<accession>A0A0F9BER2</accession>
<reference evidence="2" key="1">
    <citation type="journal article" date="2015" name="Nature">
        <title>Complex archaea that bridge the gap between prokaryotes and eukaryotes.</title>
        <authorList>
            <person name="Spang A."/>
            <person name="Saw J.H."/>
            <person name="Jorgensen S.L."/>
            <person name="Zaremba-Niedzwiedzka K."/>
            <person name="Martijn J."/>
            <person name="Lind A.E."/>
            <person name="van Eijk R."/>
            <person name="Schleper C."/>
            <person name="Guy L."/>
            <person name="Ettema T.J."/>
        </authorList>
    </citation>
    <scope>NUCLEOTIDE SEQUENCE</scope>
</reference>
<organism evidence="2">
    <name type="scientific">marine sediment metagenome</name>
    <dbReference type="NCBI Taxonomy" id="412755"/>
    <lineage>
        <taxon>unclassified sequences</taxon>
        <taxon>metagenomes</taxon>
        <taxon>ecological metagenomes</taxon>
    </lineage>
</organism>